<keyword evidence="1" id="KW-0472">Membrane</keyword>
<accession>A0A0F7SP29</accession>
<evidence type="ECO:0000256" key="1">
    <source>
        <dbReference type="SAM" id="Phobius"/>
    </source>
</evidence>
<dbReference type="AlphaFoldDB" id="A0A0F7SP29"/>
<dbReference type="EMBL" id="LN483157">
    <property type="protein sequence ID" value="CED83832.1"/>
    <property type="molecule type" value="Genomic_DNA"/>
</dbReference>
<organism evidence="2">
    <name type="scientific">Phaffia rhodozyma</name>
    <name type="common">Yeast</name>
    <name type="synonym">Xanthophyllomyces dendrorhous</name>
    <dbReference type="NCBI Taxonomy" id="264483"/>
    <lineage>
        <taxon>Eukaryota</taxon>
        <taxon>Fungi</taxon>
        <taxon>Dikarya</taxon>
        <taxon>Basidiomycota</taxon>
        <taxon>Agaricomycotina</taxon>
        <taxon>Tremellomycetes</taxon>
        <taxon>Cystofilobasidiales</taxon>
        <taxon>Mrakiaceae</taxon>
        <taxon>Phaffia</taxon>
    </lineage>
</organism>
<feature type="transmembrane region" description="Helical" evidence="1">
    <location>
        <begin position="12"/>
        <end position="32"/>
    </location>
</feature>
<protein>
    <submittedName>
        <fullName evidence="2">Uncharacterized protein</fullName>
    </submittedName>
</protein>
<proteinExistence type="predicted"/>
<keyword evidence="1" id="KW-0812">Transmembrane</keyword>
<reference evidence="2" key="1">
    <citation type="submission" date="2014-08" db="EMBL/GenBank/DDBJ databases">
        <authorList>
            <person name="Sharma Rahul"/>
            <person name="Thines Marco"/>
        </authorList>
    </citation>
    <scope>NUCLEOTIDE SEQUENCE</scope>
</reference>
<name>A0A0F7SP29_PHARH</name>
<evidence type="ECO:0000313" key="2">
    <source>
        <dbReference type="EMBL" id="CED83832.1"/>
    </source>
</evidence>
<sequence length="151" mass="17849">MRLPTIHPKYPRAFIGGVLFATYYGLSTWQIYRKDQIDALLEFQDRQHQAYLMSDQGKADQLAVNQAEEEERRQMKAWEDEENKKLAQTPEGRAILEKNRNILISDLRYRETKLQYLLARQEPDLKKAQVAVREKLYNEAEVSDIKELIHV</sequence>
<keyword evidence="1" id="KW-1133">Transmembrane helix</keyword>